<dbReference type="Proteomes" id="UP000002215">
    <property type="component" value="Chromosome"/>
</dbReference>
<gene>
    <name evidence="2" type="ordered locus">Cpin_2990</name>
</gene>
<evidence type="ECO:0000313" key="3">
    <source>
        <dbReference type="Proteomes" id="UP000002215"/>
    </source>
</evidence>
<accession>A0A979G4A5</accession>
<name>A0A979G4A5_CHIPD</name>
<sequence>MADFEQTRNELSKGRNDRDNARQDLNSAAYQLRRLQQELDALERQKGDNNPTYLKRRAALEKQLSAANNNYSRQQERFKGISGQLVQLENAFEFFTDPRRELSAHFSNQIPFLLFPLRLETRFKTVDNVPQLWVRVYPDECLVDGFEPLLSEKEVNNAARFWAEYYSAGTSADPDNPDPAVVNLQKAAWALLVGAAGDGRAAWITRQLKPDETTSVFPLRIEDAVILAIATDNWDAGAQAAIFDLFTKLWYAYGNEALSVQIKDQFNTANPTLNADAVFTTYRPVNFDDRLPINIKKREDADVKIAVAVFPDLADKAGKAHGWSQASRVNLLPERLALIRYKNNAAMEPVFGRTIPATLATSPDPSEDAEKQFEQNEAYDMEFAEEIKWIADFDKAISIGMGFRINLAPDEVNGFQRLIVLGVRLGSDAVTGKQQLETLFDHHYFSKKGFTLLPQGTPTNNTGSSNSGYTGTEDPDKTFDLYFKGKAGFTETPDANLKRDGQWMAEWLGLDYATFKKVLYSDRKDQADARNMNIALWPGTMGYVLDALMQGGFSGETQLNTRTFFNSYVSGRGAVPAIRIGNQPYGILPVAPFQRLEWLNPQTPVPGIAVINQSFPAFLRGLYQLLLQLHERWRDDMLNQVPFVAKTSSQPYQDLLDIIGLHPNSVEFHRRYMESLIEMKNKVSIINPAFQFNSNIVSDAVNLLQSLKYPTEILPQIAALLGLPWEAPILQLIDDQPLSEEKGIREYTADHKNYIAALVAQASKSLNAIRTGEGLSERPAAELYRLLKYALELAYHKSAVDAAEEKKVFNAQQLLAMRTEQPFMHQQWKDTVVESRYALLYDTVPQISSNKTVSEYIRDSIFLEEIPFHSRYLASQLKALENLSDASTARLERAFVEHLDNCHYRLDAWKSGLLTLGLSDMRNNQPGAHYDNRSTGIFLGAFGWLENVKPEKNKVLTPKQIPEELKDDFNKNGDKVFVTDAANEGYIHTPSLNQGVTAAVLRNGYISHGKPDANNVLAVNLSSERIRLALSVIEGIQGGQPLPALLGYHFERTLHNRSDLTAKKIDSFIYAIRKIFPLNADQLKDTRVANTNDPSVDPDTVPITAIEARNVVHGSNLVKHVQQQTGVNRQYPFNLALPDGETVIKNAITETVLQIMDIADAIADLGIAESVHHVVMGNTERAAGVLESYSKGNYPQEPDVIRTPRSGPTLTHRVSIPFTYIATNAGGAPRALSEPSVNQWLTDILPPLNKIVCQCAYFSRADGTEKQLEISLQAIGLDPLDLLYMLNALDTQSLNELDDRLLFFIHSTADPIIDSAITFNYIEEPTDTSKLSVFQVMPLVKSLRALIVESSPLTPGDVALPNEVDKNDLPAPELSSQRVLGLRDKLAADLAAAKGTGGIVKALQDLPAFDTLTDPQAETIRQNAGTTLQRFAAFLLTLGSYGLPQTSIGGIYAQQQQWYVSLKNKVKELGDRWAQKATDYTTLLTANPVPTEAILLHLERLISSTTTTGVTLPAVQSKKNLFDLELNKLSTILATRYNSVFALIQDIRNVHTEPFDNVTLDISNELRQIPVFIYDLQVRAAELLTELETKKIPAINAILGDLPTLSPVDQAKQVEAAVRIILGDQFKLFPRYALPPSQQTEISNSWNDTNALLNHLTTTAGYLNPVEDWLHGMARVHDKMKHLENCVLIREAFGKAEGDMILHPVQLPYLTAKYHWMAMPFPQADVDLEAQNILLYTAYTPALAPPPNEVCGALADEWTEIIPATEETTGITFHYDRPNCEAPQTLLLVTPSRHTGNWDWNDLVDSLTHTLESAKLRAIGPEQFKDTPFATLLPAVIAVESLFPYSIVLDNKLHYTTIA</sequence>
<proteinExistence type="predicted"/>
<dbReference type="KEGG" id="cpi:Cpin_2990"/>
<reference evidence="2 3" key="2">
    <citation type="journal article" date="2010" name="Stand. Genomic Sci.">
        <title>Complete genome sequence of Chitinophaga pinensis type strain (UQM 2034).</title>
        <authorList>
            <person name="Glavina Del Rio T."/>
            <person name="Abt B."/>
            <person name="Spring S."/>
            <person name="Lapidus A."/>
            <person name="Nolan M."/>
            <person name="Tice H."/>
            <person name="Copeland A."/>
            <person name="Cheng J.F."/>
            <person name="Chen F."/>
            <person name="Bruce D."/>
            <person name="Goodwin L."/>
            <person name="Pitluck S."/>
            <person name="Ivanova N."/>
            <person name="Mavromatis K."/>
            <person name="Mikhailova N."/>
            <person name="Pati A."/>
            <person name="Chen A."/>
            <person name="Palaniappan K."/>
            <person name="Land M."/>
            <person name="Hauser L."/>
            <person name="Chang Y.J."/>
            <person name="Jeffries C.D."/>
            <person name="Chain P."/>
            <person name="Saunders E."/>
            <person name="Detter J.C."/>
            <person name="Brettin T."/>
            <person name="Rohde M."/>
            <person name="Goker M."/>
            <person name="Bristow J."/>
            <person name="Eisen J.A."/>
            <person name="Markowitz V."/>
            <person name="Hugenholtz P."/>
            <person name="Kyrpides N.C."/>
            <person name="Klenk H.P."/>
            <person name="Lucas S."/>
        </authorList>
    </citation>
    <scope>NUCLEOTIDE SEQUENCE [LARGE SCALE GENOMIC DNA]</scope>
    <source>
        <strain evidence="3">ATCC 43595 / DSM 2588 / LMG 13176 / NBRC 15968 / NCIMB 11800 / UQM 2034</strain>
    </source>
</reference>
<dbReference type="OrthoDB" id="9757728at2"/>
<reference evidence="3" key="1">
    <citation type="submission" date="2009-08" db="EMBL/GenBank/DDBJ databases">
        <title>The complete genome of Chitinophaga pinensis DSM 2588.</title>
        <authorList>
            <consortium name="US DOE Joint Genome Institute (JGI-PGF)"/>
            <person name="Lucas S."/>
            <person name="Copeland A."/>
            <person name="Lapidus A."/>
            <person name="Glavina del Rio T."/>
            <person name="Dalin E."/>
            <person name="Tice H."/>
            <person name="Bruce D."/>
            <person name="Goodwin L."/>
            <person name="Pitluck S."/>
            <person name="Kyrpides N."/>
            <person name="Mavromatis K."/>
            <person name="Ivanova N."/>
            <person name="Mikhailova N."/>
            <person name="Sims D."/>
            <person name="Meinche L."/>
            <person name="Brettin T."/>
            <person name="Detter J.C."/>
            <person name="Han C."/>
            <person name="Larimer F."/>
            <person name="Land M."/>
            <person name="Hauser L."/>
            <person name="Markowitz V."/>
            <person name="Cheng J.-F."/>
            <person name="Hugenholtz P."/>
            <person name="Woyke T."/>
            <person name="Wu D."/>
            <person name="Spring S."/>
            <person name="Klenk H.-P."/>
            <person name="Eisen J.A."/>
        </authorList>
    </citation>
    <scope>NUCLEOTIDE SEQUENCE [LARGE SCALE GENOMIC DNA]</scope>
    <source>
        <strain evidence="3">ATCC 43595 / DSM 2588 / LMG 13176 / NBRC 15968 / NCIMB 11800 / UQM 2034</strain>
    </source>
</reference>
<dbReference type="RefSeq" id="WP_012790642.1">
    <property type="nucleotide sequence ID" value="NC_013132.1"/>
</dbReference>
<evidence type="ECO:0000256" key="1">
    <source>
        <dbReference type="SAM" id="MobiDB-lite"/>
    </source>
</evidence>
<evidence type="ECO:0000313" key="2">
    <source>
        <dbReference type="EMBL" id="ACU60466.1"/>
    </source>
</evidence>
<organism evidence="2 3">
    <name type="scientific">Chitinophaga pinensis (strain ATCC 43595 / DSM 2588 / LMG 13176 / NBRC 15968 / NCIMB 11800 / UQM 2034)</name>
    <dbReference type="NCBI Taxonomy" id="485918"/>
    <lineage>
        <taxon>Bacteria</taxon>
        <taxon>Pseudomonadati</taxon>
        <taxon>Bacteroidota</taxon>
        <taxon>Chitinophagia</taxon>
        <taxon>Chitinophagales</taxon>
        <taxon>Chitinophagaceae</taxon>
        <taxon>Chitinophaga</taxon>
    </lineage>
</organism>
<protein>
    <submittedName>
        <fullName evidence="2">Uncharacterized protein</fullName>
    </submittedName>
</protein>
<feature type="region of interest" description="Disordered" evidence="1">
    <location>
        <begin position="1"/>
        <end position="22"/>
    </location>
</feature>
<dbReference type="EMBL" id="CP001699">
    <property type="protein sequence ID" value="ACU60466.1"/>
    <property type="molecule type" value="Genomic_DNA"/>
</dbReference>